<dbReference type="GO" id="GO:0005737">
    <property type="term" value="C:cytoplasm"/>
    <property type="evidence" value="ECO:0007669"/>
    <property type="project" value="TreeGrafter"/>
</dbReference>
<dbReference type="GO" id="GO:0006508">
    <property type="term" value="P:proteolysis"/>
    <property type="evidence" value="ECO:0007669"/>
    <property type="project" value="InterPro"/>
</dbReference>
<dbReference type="Gene3D" id="3.40.50.1460">
    <property type="match status" value="1"/>
</dbReference>
<comment type="caution">
    <text evidence="2">The sequence shown here is derived from an EMBL/GenBank/DDBJ whole genome shotgun (WGS) entry which is preliminary data.</text>
</comment>
<dbReference type="Proteomes" id="UP000807785">
    <property type="component" value="Unassembled WGS sequence"/>
</dbReference>
<gene>
    <name evidence="2" type="ORF">IPH26_11460</name>
</gene>
<evidence type="ECO:0000313" key="2">
    <source>
        <dbReference type="EMBL" id="MBK6973519.1"/>
    </source>
</evidence>
<dbReference type="InterPro" id="IPR050452">
    <property type="entry name" value="Metacaspase"/>
</dbReference>
<evidence type="ECO:0000313" key="3">
    <source>
        <dbReference type="Proteomes" id="UP000807785"/>
    </source>
</evidence>
<accession>A0A9D7E3Q3</accession>
<protein>
    <submittedName>
        <fullName evidence="2">Caspase family protein</fullName>
    </submittedName>
</protein>
<evidence type="ECO:0000259" key="1">
    <source>
        <dbReference type="Pfam" id="PF00656"/>
    </source>
</evidence>
<dbReference type="PANTHER" id="PTHR48104:SF30">
    <property type="entry name" value="METACASPASE-1"/>
    <property type="match status" value="1"/>
</dbReference>
<dbReference type="InterPro" id="IPR011600">
    <property type="entry name" value="Pept_C14_caspase"/>
</dbReference>
<dbReference type="EMBL" id="JADJEV010000003">
    <property type="protein sequence ID" value="MBK6973519.1"/>
    <property type="molecule type" value="Genomic_DNA"/>
</dbReference>
<sequence>MGKNALLIGVNRYRIPGADLRGCVNDVNNLSAVLVDFYGFRKADIAVLTDEKATQAAMQKGIRALVSGGRKGDVLLLHYSGHGANVPDKNGDEADQRDEILCPHDLDWKKPLLDDWLRTTFDRLRAGVSLTVIMDCCHSGTNTRALAPPDAKRIARYLPNPWDIMAEESGRKLRGRVSGSLRRSTAATRKRSDIVTVDIPEVLVTGCRDTQTSADAFLDGSYNGALTYALTRVLREAKGEIGYRDLHARAIQWLKREDFDQVPQLEGRKDNLDRRFLAPMV</sequence>
<dbReference type="InterPro" id="IPR029030">
    <property type="entry name" value="Caspase-like_dom_sf"/>
</dbReference>
<dbReference type="Pfam" id="PF00656">
    <property type="entry name" value="Peptidase_C14"/>
    <property type="match status" value="1"/>
</dbReference>
<dbReference type="GO" id="GO:0004197">
    <property type="term" value="F:cysteine-type endopeptidase activity"/>
    <property type="evidence" value="ECO:0007669"/>
    <property type="project" value="InterPro"/>
</dbReference>
<organism evidence="2 3">
    <name type="scientific">Candidatus Methylophosphatis roskildensis</name>
    <dbReference type="NCBI Taxonomy" id="2899263"/>
    <lineage>
        <taxon>Bacteria</taxon>
        <taxon>Pseudomonadati</taxon>
        <taxon>Pseudomonadota</taxon>
        <taxon>Betaproteobacteria</taxon>
        <taxon>Nitrosomonadales</taxon>
        <taxon>Sterolibacteriaceae</taxon>
        <taxon>Candidatus Methylophosphatis</taxon>
    </lineage>
</organism>
<feature type="domain" description="Peptidase C14 caspase" evidence="1">
    <location>
        <begin position="5"/>
        <end position="267"/>
    </location>
</feature>
<dbReference type="SUPFAM" id="SSF52129">
    <property type="entry name" value="Caspase-like"/>
    <property type="match status" value="1"/>
</dbReference>
<proteinExistence type="predicted"/>
<name>A0A9D7E3Q3_9PROT</name>
<dbReference type="AlphaFoldDB" id="A0A9D7E3Q3"/>
<reference evidence="2" key="1">
    <citation type="submission" date="2020-10" db="EMBL/GenBank/DDBJ databases">
        <title>Connecting structure to function with the recovery of over 1000 high-quality activated sludge metagenome-assembled genomes encoding full-length rRNA genes using long-read sequencing.</title>
        <authorList>
            <person name="Singleton C.M."/>
            <person name="Petriglieri F."/>
            <person name="Kristensen J.M."/>
            <person name="Kirkegaard R.H."/>
            <person name="Michaelsen T.Y."/>
            <person name="Andersen M.H."/>
            <person name="Karst S.M."/>
            <person name="Dueholm M.S."/>
            <person name="Nielsen P.H."/>
            <person name="Albertsen M."/>
        </authorList>
    </citation>
    <scope>NUCLEOTIDE SEQUENCE</scope>
    <source>
        <strain evidence="2">Bjer_18-Q3-R1-45_BAT3C.347</strain>
    </source>
</reference>
<dbReference type="PANTHER" id="PTHR48104">
    <property type="entry name" value="METACASPASE-4"/>
    <property type="match status" value="1"/>
</dbReference>